<proteinExistence type="predicted"/>
<evidence type="ECO:0000256" key="1">
    <source>
        <dbReference type="SAM" id="Phobius"/>
    </source>
</evidence>
<keyword evidence="1" id="KW-0472">Membrane</keyword>
<feature type="transmembrane region" description="Helical" evidence="1">
    <location>
        <begin position="170"/>
        <end position="190"/>
    </location>
</feature>
<dbReference type="EMBL" id="BLLK01000062">
    <property type="protein sequence ID" value="GFH59208.1"/>
    <property type="molecule type" value="Genomic_DNA"/>
</dbReference>
<evidence type="ECO:0000313" key="2">
    <source>
        <dbReference type="EMBL" id="GFH59208.1"/>
    </source>
</evidence>
<protein>
    <submittedName>
        <fullName evidence="2">Uncharacterized protein</fullName>
    </submittedName>
</protein>
<feature type="transmembrane region" description="Helical" evidence="1">
    <location>
        <begin position="21"/>
        <end position="42"/>
    </location>
</feature>
<dbReference type="Proteomes" id="UP001054902">
    <property type="component" value="Unassembled WGS sequence"/>
</dbReference>
<accession>A0AAD3HDN5</accession>
<keyword evidence="3" id="KW-1185">Reference proteome</keyword>
<reference evidence="2 3" key="1">
    <citation type="journal article" date="2021" name="Sci. Rep.">
        <title>The genome of the diatom Chaetoceros tenuissimus carries an ancient integrated fragment of an extant virus.</title>
        <authorList>
            <person name="Hongo Y."/>
            <person name="Kimura K."/>
            <person name="Takaki Y."/>
            <person name="Yoshida Y."/>
            <person name="Baba S."/>
            <person name="Kobayashi G."/>
            <person name="Nagasaki K."/>
            <person name="Hano T."/>
            <person name="Tomaru Y."/>
        </authorList>
    </citation>
    <scope>NUCLEOTIDE SEQUENCE [LARGE SCALE GENOMIC DNA]</scope>
    <source>
        <strain evidence="2 3">NIES-3715</strain>
    </source>
</reference>
<sequence length="274" mass="31446">MENIALACSEVIIENEADDHILLKIIFVLQATQVPVFLLALFELTYLVHKKRSVHFCGMFFDEGRLGRYKAGVFSTPVKSFVFRNLIRFLASLCCLLGFFANFDLLRDKDEKDTLAGRTGWWQLLRSKDAIYSAHVLMSLIPTLVLVFCSFFLSIALWRYGINSSMVVHSALPNPWSFPLFGTLFLLIGQTFDERWYPFTSNLGYLIYSLSILRLMKEIDKDIDINLEFTDFLKQVARKGNAISVKNDDSEVLVIGDQNQKLDIDELEDDEEIV</sequence>
<name>A0AAD3HDN5_9STRA</name>
<dbReference type="AlphaFoldDB" id="A0AAD3HDN5"/>
<feature type="transmembrane region" description="Helical" evidence="1">
    <location>
        <begin position="130"/>
        <end position="158"/>
    </location>
</feature>
<comment type="caution">
    <text evidence="2">The sequence shown here is derived from an EMBL/GenBank/DDBJ whole genome shotgun (WGS) entry which is preliminary data.</text>
</comment>
<feature type="transmembrane region" description="Helical" evidence="1">
    <location>
        <begin position="86"/>
        <end position="103"/>
    </location>
</feature>
<keyword evidence="1" id="KW-1133">Transmembrane helix</keyword>
<keyword evidence="1" id="KW-0812">Transmembrane</keyword>
<evidence type="ECO:0000313" key="3">
    <source>
        <dbReference type="Proteomes" id="UP001054902"/>
    </source>
</evidence>
<feature type="transmembrane region" description="Helical" evidence="1">
    <location>
        <begin position="196"/>
        <end position="216"/>
    </location>
</feature>
<organism evidence="2 3">
    <name type="scientific">Chaetoceros tenuissimus</name>
    <dbReference type="NCBI Taxonomy" id="426638"/>
    <lineage>
        <taxon>Eukaryota</taxon>
        <taxon>Sar</taxon>
        <taxon>Stramenopiles</taxon>
        <taxon>Ochrophyta</taxon>
        <taxon>Bacillariophyta</taxon>
        <taxon>Coscinodiscophyceae</taxon>
        <taxon>Chaetocerotophycidae</taxon>
        <taxon>Chaetocerotales</taxon>
        <taxon>Chaetocerotaceae</taxon>
        <taxon>Chaetoceros</taxon>
    </lineage>
</organism>
<gene>
    <name evidence="2" type="ORF">CTEN210_15684</name>
</gene>